<dbReference type="Gene3D" id="3.30.70.1880">
    <property type="entry name" value="Protein of unknown function DUF881"/>
    <property type="match status" value="1"/>
</dbReference>
<keyword evidence="4" id="KW-1133">Transmembrane helix</keyword>
<comment type="caution">
    <text evidence="5">The sequence shown here is derived from an EMBL/GenBank/DDBJ whole genome shotgun (WGS) entry which is preliminary data.</text>
</comment>
<feature type="transmembrane region" description="Helical" evidence="4">
    <location>
        <begin position="50"/>
        <end position="71"/>
    </location>
</feature>
<dbReference type="EMBL" id="QXGL01000001">
    <property type="protein sequence ID" value="RSX53810.1"/>
    <property type="molecule type" value="Genomic_DNA"/>
</dbReference>
<evidence type="ECO:0000313" key="5">
    <source>
        <dbReference type="EMBL" id="RSX53810.1"/>
    </source>
</evidence>
<feature type="region of interest" description="Disordered" evidence="3">
    <location>
        <begin position="1"/>
        <end position="30"/>
    </location>
</feature>
<evidence type="ECO:0000313" key="6">
    <source>
        <dbReference type="Proteomes" id="UP000287533"/>
    </source>
</evidence>
<dbReference type="RefSeq" id="WP_125979126.1">
    <property type="nucleotide sequence ID" value="NZ_QXGL01000001.1"/>
</dbReference>
<proteinExistence type="inferred from homology"/>
<evidence type="ECO:0000256" key="2">
    <source>
        <dbReference type="SAM" id="Coils"/>
    </source>
</evidence>
<dbReference type="GO" id="GO:0005886">
    <property type="term" value="C:plasma membrane"/>
    <property type="evidence" value="ECO:0007669"/>
    <property type="project" value="TreeGrafter"/>
</dbReference>
<name>A0A430FM01_9BIFI</name>
<accession>A0A430FM01</accession>
<evidence type="ECO:0000256" key="4">
    <source>
        <dbReference type="SAM" id="Phobius"/>
    </source>
</evidence>
<keyword evidence="4" id="KW-0472">Membrane</keyword>
<gene>
    <name evidence="5" type="ORF">D2E25_0116</name>
</gene>
<keyword evidence="4" id="KW-0812">Transmembrane</keyword>
<dbReference type="Pfam" id="PF05949">
    <property type="entry name" value="DUF881"/>
    <property type="match status" value="1"/>
</dbReference>
<evidence type="ECO:0000256" key="1">
    <source>
        <dbReference type="ARBA" id="ARBA00009108"/>
    </source>
</evidence>
<protein>
    <recommendedName>
        <fullName evidence="7">DUF881 domain-containing protein</fullName>
    </recommendedName>
</protein>
<evidence type="ECO:0008006" key="7">
    <source>
        <dbReference type="Google" id="ProtNLM"/>
    </source>
</evidence>
<sequence length="273" mass="29765">MTRRRHSPDVLTQLHTQQAQDRENDSLQTGSFPVVRKKPKRLFDGRTVQMRLVTSVLILVMCALLGFGYMIQLNNTNATYETLSEDELTRLISETGTQVQNLEQRKAELTSQLESIKAAANKTQEAEKIAKQNEETSGILAGRLPASGKGVSITITQGSKTAVDAATMFKLIEELRNAGAEVMAINDVRVVTSTYIADTSEGLECDGITLSTPYHVLAIGDPQNLQNAVNIAGGVGSSLKVKYGARVTVTTSDSITIEQTRTPVEYQYAKTVQ</sequence>
<evidence type="ECO:0000256" key="3">
    <source>
        <dbReference type="SAM" id="MobiDB-lite"/>
    </source>
</evidence>
<feature type="coiled-coil region" evidence="2">
    <location>
        <begin position="85"/>
        <end position="136"/>
    </location>
</feature>
<comment type="similarity">
    <text evidence="1">Belongs to the UPF0749 family.</text>
</comment>
<dbReference type="AlphaFoldDB" id="A0A430FM01"/>
<organism evidence="5 6">
    <name type="scientific">Bifidobacterium goeldii</name>
    <dbReference type="NCBI Taxonomy" id="2306975"/>
    <lineage>
        <taxon>Bacteria</taxon>
        <taxon>Bacillati</taxon>
        <taxon>Actinomycetota</taxon>
        <taxon>Actinomycetes</taxon>
        <taxon>Bifidobacteriales</taxon>
        <taxon>Bifidobacteriaceae</taxon>
        <taxon>Bifidobacterium</taxon>
    </lineage>
</organism>
<dbReference type="PANTHER" id="PTHR37313">
    <property type="entry name" value="UPF0749 PROTEIN RV1825"/>
    <property type="match status" value="1"/>
</dbReference>
<dbReference type="PANTHER" id="PTHR37313:SF2">
    <property type="entry name" value="UPF0749 PROTEIN YLXX"/>
    <property type="match status" value="1"/>
</dbReference>
<dbReference type="InterPro" id="IPR010273">
    <property type="entry name" value="DUF881"/>
</dbReference>
<dbReference type="Proteomes" id="UP000287533">
    <property type="component" value="Unassembled WGS sequence"/>
</dbReference>
<dbReference type="OrthoDB" id="3211287at2"/>
<keyword evidence="2" id="KW-0175">Coiled coil</keyword>
<keyword evidence="6" id="KW-1185">Reference proteome</keyword>
<reference evidence="5 6" key="1">
    <citation type="submission" date="2018-09" db="EMBL/GenBank/DDBJ databases">
        <title>Characterization of the phylogenetic diversity of five novel species belonging to the genus Bifidobacterium.</title>
        <authorList>
            <person name="Lugli G.A."/>
            <person name="Duranti S."/>
            <person name="Milani C."/>
        </authorList>
    </citation>
    <scope>NUCLEOTIDE SEQUENCE [LARGE SCALE GENOMIC DNA]</scope>
    <source>
        <strain evidence="5 6">2034B</strain>
    </source>
</reference>